<evidence type="ECO:0000313" key="4">
    <source>
        <dbReference type="EMBL" id="MBB6096431.1"/>
    </source>
</evidence>
<keyword evidence="5" id="KW-1185">Reference proteome</keyword>
<comment type="caution">
    <text evidence="4">The sequence shown here is derived from an EMBL/GenBank/DDBJ whole genome shotgun (WGS) entry which is preliminary data.</text>
</comment>
<evidence type="ECO:0000256" key="1">
    <source>
        <dbReference type="ARBA" id="ARBA00023122"/>
    </source>
</evidence>
<evidence type="ECO:0000313" key="5">
    <source>
        <dbReference type="Proteomes" id="UP000588068"/>
    </source>
</evidence>
<gene>
    <name evidence="4" type="ORF">HNQ60_005353</name>
</gene>
<dbReference type="SUPFAM" id="SSF54631">
    <property type="entry name" value="CBS-domain pair"/>
    <property type="match status" value="1"/>
</dbReference>
<dbReference type="InterPro" id="IPR051257">
    <property type="entry name" value="Diverse_CBS-Domain"/>
</dbReference>
<protein>
    <submittedName>
        <fullName evidence="4">Acetoin utilization protein AcuB</fullName>
    </submittedName>
</protein>
<dbReference type="InterPro" id="IPR000644">
    <property type="entry name" value="CBS_dom"/>
</dbReference>
<dbReference type="PANTHER" id="PTHR43080">
    <property type="entry name" value="CBS DOMAIN-CONTAINING PROTEIN CBSX3, MITOCHONDRIAL"/>
    <property type="match status" value="1"/>
</dbReference>
<dbReference type="RefSeq" id="WP_184335810.1">
    <property type="nucleotide sequence ID" value="NZ_JACHHZ010000007.1"/>
</dbReference>
<dbReference type="EMBL" id="JACHHZ010000007">
    <property type="protein sequence ID" value="MBB6096431.1"/>
    <property type="molecule type" value="Genomic_DNA"/>
</dbReference>
<reference evidence="4 5" key="1">
    <citation type="submission" date="2020-08" db="EMBL/GenBank/DDBJ databases">
        <title>Genomic Encyclopedia of Type Strains, Phase IV (KMG-IV): sequencing the most valuable type-strain genomes for metagenomic binning, comparative biology and taxonomic classification.</title>
        <authorList>
            <person name="Goeker M."/>
        </authorList>
    </citation>
    <scope>NUCLEOTIDE SEQUENCE [LARGE SCALE GENOMIC DNA]</scope>
    <source>
        <strain evidence="4 5">DSM 26723</strain>
    </source>
</reference>
<dbReference type="Pfam" id="PF00571">
    <property type="entry name" value="CBS"/>
    <property type="match status" value="2"/>
</dbReference>
<dbReference type="Gene3D" id="3.10.580.10">
    <property type="entry name" value="CBS-domain"/>
    <property type="match status" value="1"/>
</dbReference>
<dbReference type="PROSITE" id="PS51371">
    <property type="entry name" value="CBS"/>
    <property type="match status" value="2"/>
</dbReference>
<dbReference type="AlphaFoldDB" id="A0A841HSR1"/>
<proteinExistence type="predicted"/>
<feature type="domain" description="CBS" evidence="3">
    <location>
        <begin position="90"/>
        <end position="147"/>
    </location>
</feature>
<organism evidence="4 5">
    <name type="scientific">Povalibacter uvarum</name>
    <dbReference type="NCBI Taxonomy" id="732238"/>
    <lineage>
        <taxon>Bacteria</taxon>
        <taxon>Pseudomonadati</taxon>
        <taxon>Pseudomonadota</taxon>
        <taxon>Gammaproteobacteria</taxon>
        <taxon>Steroidobacterales</taxon>
        <taxon>Steroidobacteraceae</taxon>
        <taxon>Povalibacter</taxon>
    </lineage>
</organism>
<evidence type="ECO:0000259" key="3">
    <source>
        <dbReference type="PROSITE" id="PS51371"/>
    </source>
</evidence>
<accession>A0A841HSR1</accession>
<name>A0A841HSR1_9GAMM</name>
<dbReference type="PANTHER" id="PTHR43080:SF26">
    <property type="entry name" value="REGULATORY PROTEIN"/>
    <property type="match status" value="1"/>
</dbReference>
<keyword evidence="1 2" id="KW-0129">CBS domain</keyword>
<dbReference type="SMART" id="SM00116">
    <property type="entry name" value="CBS"/>
    <property type="match status" value="2"/>
</dbReference>
<sequence>MFVSMWMTTDVMTTYPQALLADAAALMASRKIRRLPVMQSPNDPTLVGIVSATDVLHASPAKLNPFSTAADGLVATEHLRSDAITVGDVMTRNPLTVTPDMAIEAVAALMRDRKIGAFPVVRRDELLGLITESDVFRAFASVLQGSSGGARITFDISEGEDVFPLISELVQKHELRVDSLITLHRHDPPMCVVNVAGENIDAMLEDVWKSHHRVEHVHRHE</sequence>
<dbReference type="Proteomes" id="UP000588068">
    <property type="component" value="Unassembled WGS sequence"/>
</dbReference>
<dbReference type="InterPro" id="IPR046342">
    <property type="entry name" value="CBS_dom_sf"/>
</dbReference>
<evidence type="ECO:0000256" key="2">
    <source>
        <dbReference type="PROSITE-ProRule" id="PRU00703"/>
    </source>
</evidence>
<dbReference type="CDD" id="cd04584">
    <property type="entry name" value="CBS_pair_AcuB_like"/>
    <property type="match status" value="1"/>
</dbReference>
<feature type="domain" description="CBS" evidence="3">
    <location>
        <begin position="7"/>
        <end position="66"/>
    </location>
</feature>